<reference evidence="9 12" key="2">
    <citation type="submission" date="2019-07" db="EMBL/GenBank/DDBJ databases">
        <title>Comparative genomics of three clinical Ureaplasma species: analysis of their core genomes and virulence factors.</title>
        <authorList>
            <person name="Yang T."/>
            <person name="Zhang Y."/>
            <person name="Li X."/>
            <person name="Kong Y."/>
            <person name="Yu H."/>
            <person name="Ruan Z."/>
            <person name="Xie X."/>
            <person name="Zhang J."/>
        </authorList>
    </citation>
    <scope>NUCLEOTIDE SEQUENCE [LARGE SCALE GENOMIC DNA]</scope>
    <source>
        <strain evidence="9 12">132</strain>
    </source>
</reference>
<dbReference type="GO" id="GO:0004731">
    <property type="term" value="F:purine-nucleoside phosphorylase activity"/>
    <property type="evidence" value="ECO:0007669"/>
    <property type="project" value="InterPro"/>
</dbReference>
<dbReference type="RefSeq" id="WP_004026174.1">
    <property type="nucleotide sequence ID" value="NZ_CAMXZD010000001.1"/>
</dbReference>
<evidence type="ECO:0000313" key="12">
    <source>
        <dbReference type="Proteomes" id="UP000318231"/>
    </source>
</evidence>
<comment type="catalytic activity">
    <reaction evidence="6">
        <text>uridine + phosphate = alpha-D-ribose 1-phosphate + uracil</text>
        <dbReference type="Rhea" id="RHEA:24388"/>
        <dbReference type="ChEBI" id="CHEBI:16704"/>
        <dbReference type="ChEBI" id="CHEBI:17568"/>
        <dbReference type="ChEBI" id="CHEBI:43474"/>
        <dbReference type="ChEBI" id="CHEBI:57720"/>
        <dbReference type="EC" id="2.4.2.3"/>
    </reaction>
</comment>
<dbReference type="GO" id="GO:0004850">
    <property type="term" value="F:uridine phosphorylase activity"/>
    <property type="evidence" value="ECO:0007669"/>
    <property type="project" value="UniProtKB-EC"/>
</dbReference>
<dbReference type="NCBIfam" id="NF004489">
    <property type="entry name" value="PRK05819.1"/>
    <property type="match status" value="1"/>
</dbReference>
<protein>
    <recommendedName>
        <fullName evidence="3">Uridine phosphorylase</fullName>
        <ecNumber evidence="2">2.4.2.3</ecNumber>
    </recommendedName>
</protein>
<dbReference type="EMBL" id="CP041200">
    <property type="protein sequence ID" value="QDI64851.1"/>
    <property type="molecule type" value="Genomic_DNA"/>
</dbReference>
<evidence type="ECO:0000256" key="6">
    <source>
        <dbReference type="ARBA" id="ARBA00048447"/>
    </source>
</evidence>
<evidence type="ECO:0000313" key="10">
    <source>
        <dbReference type="EMBL" id="RCJ01447.1"/>
    </source>
</evidence>
<dbReference type="EMBL" id="QOKT01000006">
    <property type="protein sequence ID" value="RCJ01447.1"/>
    <property type="molecule type" value="Genomic_DNA"/>
</dbReference>
<keyword evidence="4 9" id="KW-0328">Glycosyltransferase</keyword>
<dbReference type="PANTHER" id="PTHR43691:SF11">
    <property type="entry name" value="FI09636P-RELATED"/>
    <property type="match status" value="1"/>
</dbReference>
<dbReference type="Pfam" id="PF01048">
    <property type="entry name" value="PNP_UDP_1"/>
    <property type="match status" value="1"/>
</dbReference>
<dbReference type="GO" id="GO:0005829">
    <property type="term" value="C:cytosol"/>
    <property type="evidence" value="ECO:0007669"/>
    <property type="project" value="TreeGrafter"/>
</dbReference>
<evidence type="ECO:0000256" key="4">
    <source>
        <dbReference type="ARBA" id="ARBA00022676"/>
    </source>
</evidence>
<dbReference type="CDD" id="cd09006">
    <property type="entry name" value="PNP_EcPNPI-like"/>
    <property type="match status" value="1"/>
</dbReference>
<dbReference type="InterPro" id="IPR018016">
    <property type="entry name" value="Nucleoside_phosphorylase_CS"/>
</dbReference>
<evidence type="ECO:0000256" key="1">
    <source>
        <dbReference type="ARBA" id="ARBA00010456"/>
    </source>
</evidence>
<dbReference type="InterPro" id="IPR035994">
    <property type="entry name" value="Nucleoside_phosphorylase_sf"/>
</dbReference>
<dbReference type="NCBIfam" id="TIGR00107">
    <property type="entry name" value="deoD"/>
    <property type="match status" value="1"/>
</dbReference>
<gene>
    <name evidence="9" type="primary">deoD</name>
    <name evidence="10" type="ORF">DSQ42_01370</name>
    <name evidence="9" type="ORF">FJM05_01370</name>
    <name evidence="8" type="ORF">LH652_01385</name>
</gene>
<evidence type="ECO:0000313" key="13">
    <source>
        <dbReference type="Proteomes" id="UP001201240"/>
    </source>
</evidence>
<dbReference type="EMBL" id="JAJBIS010000001">
    <property type="protein sequence ID" value="MCF1348950.1"/>
    <property type="molecule type" value="Genomic_DNA"/>
</dbReference>
<dbReference type="Gene3D" id="3.40.50.1580">
    <property type="entry name" value="Nucleoside phosphorylase domain"/>
    <property type="match status" value="1"/>
</dbReference>
<dbReference type="Proteomes" id="UP001201240">
    <property type="component" value="Unassembled WGS sequence"/>
</dbReference>
<dbReference type="AlphaFoldDB" id="A0AAP9ABT8"/>
<sequence length="239" mass="26339">MTAHNQAKLGEIAKVVLMPGDPMRAKWIAETFLENAILVNEVRGMLCYTGTYKGKKISIMGHGMGIPSIGIYSYELYKFYEVQTIIRIGSTGSYKKELNVNDVVLVQKSYSDSTFASLIGAKVCDDKVLLPTKEVNELIEQTAKDLNLKLSLATCHASDVFYNNDFESLDEIIDRTKSDCVDMESFGLFANAQILNKNAATLLTVSDSLITGDALSPTERANTFKKMVTLALESAIKLL</sequence>
<comment type="similarity">
    <text evidence="1">Belongs to the PNP/UDP phosphorylase family.</text>
</comment>
<evidence type="ECO:0000313" key="9">
    <source>
        <dbReference type="EMBL" id="QDI64851.1"/>
    </source>
</evidence>
<dbReference type="GeneID" id="93848758"/>
<reference evidence="8 13" key="3">
    <citation type="submission" date="2021-10" db="EMBL/GenBank/DDBJ databases">
        <title>Sequencing the mobilome of antimicrobial resistant bacterial isolates spanning a range of GC content: The potential of a sustainable low cost, low infrastructure approach for surveillance with Oxford Nanopore sequencing.</title>
        <authorList>
            <person name="Sands K."/>
        </authorList>
    </citation>
    <scope>NUCLEOTIDE SEQUENCE [LARGE SCALE GENOMIC DNA]</scope>
    <source>
        <strain evidence="8 13">MIN-202</strain>
    </source>
</reference>
<dbReference type="Proteomes" id="UP000318231">
    <property type="component" value="Chromosome"/>
</dbReference>
<evidence type="ECO:0000259" key="7">
    <source>
        <dbReference type="Pfam" id="PF01048"/>
    </source>
</evidence>
<evidence type="ECO:0000256" key="2">
    <source>
        <dbReference type="ARBA" id="ARBA00011888"/>
    </source>
</evidence>
<evidence type="ECO:0000313" key="8">
    <source>
        <dbReference type="EMBL" id="MCF1348950.1"/>
    </source>
</evidence>
<dbReference type="EC" id="2.4.2.3" evidence="2"/>
<dbReference type="SUPFAM" id="SSF53167">
    <property type="entry name" value="Purine and uridine phosphorylases"/>
    <property type="match status" value="1"/>
</dbReference>
<dbReference type="PANTHER" id="PTHR43691">
    <property type="entry name" value="URIDINE PHOSPHORYLASE"/>
    <property type="match status" value="1"/>
</dbReference>
<dbReference type="InterPro" id="IPR004402">
    <property type="entry name" value="DeoD-type"/>
</dbReference>
<keyword evidence="5 9" id="KW-0808">Transferase</keyword>
<reference evidence="10 11" key="1">
    <citation type="submission" date="2018-07" db="EMBL/GenBank/DDBJ databases">
        <title>Ureaplasma urealyticum 1000 the multidrug-resistant clinical isolate obtained from scrapings of the urogenital tract of a woman with inflammatory diseases of the reproductive organs.</title>
        <authorList>
            <person name="Kolesnikova E.A."/>
            <person name="Alekseeva A.E."/>
            <person name="Brusnigina N.F."/>
            <person name="Makhova M.A."/>
        </authorList>
    </citation>
    <scope>NUCLEOTIDE SEQUENCE [LARGE SCALE GENOMIC DNA]</scope>
    <source>
        <strain evidence="10 11">1000</strain>
    </source>
</reference>
<organism evidence="9 12">
    <name type="scientific">Ureaplasma urealyticum</name>
    <name type="common">Ureaplasma urealyticum biotype 2</name>
    <dbReference type="NCBI Taxonomy" id="2130"/>
    <lineage>
        <taxon>Bacteria</taxon>
        <taxon>Bacillati</taxon>
        <taxon>Mycoplasmatota</taxon>
        <taxon>Mycoplasmoidales</taxon>
        <taxon>Mycoplasmoidaceae</taxon>
        <taxon>Ureaplasma</taxon>
    </lineage>
</organism>
<accession>A0AAP9ABT8</accession>
<name>A0AAP9ABT8_UREUR</name>
<dbReference type="Proteomes" id="UP000253077">
    <property type="component" value="Unassembled WGS sequence"/>
</dbReference>
<feature type="domain" description="Nucleoside phosphorylase" evidence="7">
    <location>
        <begin position="14"/>
        <end position="237"/>
    </location>
</feature>
<dbReference type="GO" id="GO:0006152">
    <property type="term" value="P:purine nucleoside catabolic process"/>
    <property type="evidence" value="ECO:0007669"/>
    <property type="project" value="TreeGrafter"/>
</dbReference>
<dbReference type="InterPro" id="IPR000845">
    <property type="entry name" value="Nucleoside_phosphorylase_d"/>
</dbReference>
<evidence type="ECO:0000313" key="11">
    <source>
        <dbReference type="Proteomes" id="UP000253077"/>
    </source>
</evidence>
<evidence type="ECO:0000256" key="3">
    <source>
        <dbReference type="ARBA" id="ARBA00021980"/>
    </source>
</evidence>
<dbReference type="PROSITE" id="PS01232">
    <property type="entry name" value="PNP_UDP_1"/>
    <property type="match status" value="1"/>
</dbReference>
<evidence type="ECO:0000256" key="5">
    <source>
        <dbReference type="ARBA" id="ARBA00022679"/>
    </source>
</evidence>
<proteinExistence type="inferred from homology"/>